<feature type="binding site" evidence="10">
    <location>
        <position position="102"/>
    </location>
    <ligand>
        <name>(6S)-5-formyl-5,6,7,8-tetrahydrofolate</name>
        <dbReference type="ChEBI" id="CHEBI:57457"/>
    </ligand>
</feature>
<evidence type="ECO:0000256" key="4">
    <source>
        <dbReference type="ARBA" id="ARBA00022723"/>
    </source>
</evidence>
<dbReference type="InterPro" id="IPR006073">
    <property type="entry name" value="GTP-bd"/>
</dbReference>
<evidence type="ECO:0000256" key="5">
    <source>
        <dbReference type="ARBA" id="ARBA00022741"/>
    </source>
</evidence>
<keyword evidence="4 10" id="KW-0479">Metal-binding</keyword>
<dbReference type="NCBIfam" id="NF003661">
    <property type="entry name" value="PRK05291.1-3"/>
    <property type="match status" value="1"/>
</dbReference>
<feature type="binding site" evidence="10">
    <location>
        <begin position="291"/>
        <end position="294"/>
    </location>
    <ligand>
        <name>GTP</name>
        <dbReference type="ChEBI" id="CHEBI:37565"/>
    </ligand>
</feature>
<dbReference type="InterPro" id="IPR018948">
    <property type="entry name" value="GTP-bd_TrmE_N"/>
</dbReference>
<evidence type="ECO:0000256" key="8">
    <source>
        <dbReference type="ARBA" id="ARBA00022958"/>
    </source>
</evidence>
<proteinExistence type="inferred from homology"/>
<dbReference type="NCBIfam" id="TIGR00231">
    <property type="entry name" value="small_GTP"/>
    <property type="match status" value="1"/>
</dbReference>
<keyword evidence="2 10" id="KW-0963">Cytoplasm</keyword>
<dbReference type="CDD" id="cd14858">
    <property type="entry name" value="TrmE_N"/>
    <property type="match status" value="1"/>
</dbReference>
<accession>A0A653AEX6</accession>
<dbReference type="Gene3D" id="1.20.120.430">
    <property type="entry name" value="tRNA modification GTPase MnmE domain 2"/>
    <property type="match status" value="1"/>
</dbReference>
<dbReference type="GO" id="GO:0002098">
    <property type="term" value="P:tRNA wobble uridine modification"/>
    <property type="evidence" value="ECO:0007669"/>
    <property type="project" value="TreeGrafter"/>
</dbReference>
<dbReference type="PANTHER" id="PTHR42714">
    <property type="entry name" value="TRNA MODIFICATION GTPASE GTPBP3"/>
    <property type="match status" value="1"/>
</dbReference>
<dbReference type="InterPro" id="IPR005225">
    <property type="entry name" value="Small_GTP-bd"/>
</dbReference>
<keyword evidence="9 10" id="KW-0342">GTP-binding</keyword>
<dbReference type="PROSITE" id="PS51709">
    <property type="entry name" value="G_TRME"/>
    <property type="match status" value="1"/>
</dbReference>
<dbReference type="Pfam" id="PF01926">
    <property type="entry name" value="MMR_HSR1"/>
    <property type="match status" value="1"/>
</dbReference>
<feature type="binding site" evidence="10">
    <location>
        <position position="479"/>
    </location>
    <ligand>
        <name>(6S)-5-formyl-5,6,7,8-tetrahydrofolate</name>
        <dbReference type="ChEBI" id="CHEBI:57457"/>
    </ligand>
</feature>
<evidence type="ECO:0000256" key="2">
    <source>
        <dbReference type="ARBA" id="ARBA00022490"/>
    </source>
</evidence>
<dbReference type="InterPro" id="IPR027417">
    <property type="entry name" value="P-loop_NTPase"/>
</dbReference>
<dbReference type="EMBL" id="UPXZ01000033">
    <property type="protein sequence ID" value="VBB46490.1"/>
    <property type="molecule type" value="Genomic_DNA"/>
</dbReference>
<evidence type="ECO:0000256" key="6">
    <source>
        <dbReference type="ARBA" id="ARBA00022801"/>
    </source>
</evidence>
<dbReference type="NCBIfam" id="TIGR00450">
    <property type="entry name" value="mnmE_trmE_thdF"/>
    <property type="match status" value="1"/>
</dbReference>
<evidence type="ECO:0000256" key="3">
    <source>
        <dbReference type="ARBA" id="ARBA00022694"/>
    </source>
</evidence>
<feature type="binding site" evidence="10">
    <location>
        <position position="271"/>
    </location>
    <ligand>
        <name>K(+)</name>
        <dbReference type="ChEBI" id="CHEBI:29103"/>
    </ligand>
</feature>
<comment type="similarity">
    <text evidence="1 10 11">Belongs to the TRAFAC class TrmE-Era-EngA-EngB-Septin-like GTPase superfamily. TrmE GTPase family.</text>
</comment>
<dbReference type="CDD" id="cd04164">
    <property type="entry name" value="trmE"/>
    <property type="match status" value="1"/>
</dbReference>
<evidence type="ECO:0000256" key="10">
    <source>
        <dbReference type="HAMAP-Rule" id="MF_00379"/>
    </source>
</evidence>
<dbReference type="Pfam" id="PF10396">
    <property type="entry name" value="TrmE_N"/>
    <property type="match status" value="1"/>
</dbReference>
<organism evidence="13">
    <name type="scientific">uncultured Paludibacter sp</name>
    <dbReference type="NCBI Taxonomy" id="497635"/>
    <lineage>
        <taxon>Bacteria</taxon>
        <taxon>Pseudomonadati</taxon>
        <taxon>Bacteroidota</taxon>
        <taxon>Bacteroidia</taxon>
        <taxon>Bacteroidales</taxon>
        <taxon>Paludibacteraceae</taxon>
        <taxon>Paludibacter</taxon>
        <taxon>environmental samples</taxon>
    </lineage>
</organism>
<dbReference type="EC" id="3.6.-.-" evidence="10"/>
<dbReference type="PANTHER" id="PTHR42714:SF2">
    <property type="entry name" value="TRNA MODIFICATION GTPASE GTPBP3, MITOCHONDRIAL"/>
    <property type="match status" value="1"/>
</dbReference>
<dbReference type="SUPFAM" id="SSF52540">
    <property type="entry name" value="P-loop containing nucleoside triphosphate hydrolases"/>
    <property type="match status" value="1"/>
</dbReference>
<evidence type="ECO:0000313" key="13">
    <source>
        <dbReference type="EMBL" id="VBB46490.1"/>
    </source>
</evidence>
<gene>
    <name evidence="10 13" type="primary">mnmE</name>
    <name evidence="10" type="synonym">trmE</name>
    <name evidence="13" type="ORF">TRIP_D390095</name>
</gene>
<feature type="binding site" evidence="10">
    <location>
        <position position="272"/>
    </location>
    <ligand>
        <name>Mg(2+)</name>
        <dbReference type="ChEBI" id="CHEBI:18420"/>
    </ligand>
</feature>
<feature type="binding site" evidence="10">
    <location>
        <begin position="266"/>
        <end position="272"/>
    </location>
    <ligand>
        <name>GTP</name>
        <dbReference type="ChEBI" id="CHEBI:37565"/>
    </ligand>
</feature>
<dbReference type="InterPro" id="IPR027266">
    <property type="entry name" value="TrmE/GcvT-like"/>
</dbReference>
<feature type="binding site" evidence="10">
    <location>
        <begin position="247"/>
        <end position="252"/>
    </location>
    <ligand>
        <name>GTP</name>
        <dbReference type="ChEBI" id="CHEBI:37565"/>
    </ligand>
</feature>
<dbReference type="GO" id="GO:0030488">
    <property type="term" value="P:tRNA methylation"/>
    <property type="evidence" value="ECO:0007669"/>
    <property type="project" value="TreeGrafter"/>
</dbReference>
<dbReference type="Pfam" id="PF12631">
    <property type="entry name" value="MnmE_helical"/>
    <property type="match status" value="1"/>
</dbReference>
<dbReference type="HAMAP" id="MF_00379">
    <property type="entry name" value="GTPase_MnmE"/>
    <property type="match status" value="1"/>
</dbReference>
<dbReference type="FunFam" id="3.40.50.300:FF:001376">
    <property type="entry name" value="tRNA modification GTPase MnmE"/>
    <property type="match status" value="1"/>
</dbReference>
<dbReference type="AlphaFoldDB" id="A0A653AEX6"/>
<dbReference type="GO" id="GO:0042802">
    <property type="term" value="F:identical protein binding"/>
    <property type="evidence" value="ECO:0007669"/>
    <property type="project" value="UniProtKB-ARBA"/>
</dbReference>
<protein>
    <recommendedName>
        <fullName evidence="10">tRNA modification GTPase MnmE</fullName>
        <ecNumber evidence="10">3.6.-.-</ecNumber>
    </recommendedName>
</protein>
<evidence type="ECO:0000256" key="1">
    <source>
        <dbReference type="ARBA" id="ARBA00011043"/>
    </source>
</evidence>
<keyword evidence="7 10" id="KW-0460">Magnesium</keyword>
<keyword evidence="5 10" id="KW-0547">Nucleotide-binding</keyword>
<dbReference type="FunFam" id="3.30.1360.120:FF:000003">
    <property type="entry name" value="tRNA modification GTPase MnmE"/>
    <property type="match status" value="1"/>
</dbReference>
<dbReference type="GO" id="GO:0003924">
    <property type="term" value="F:GTPase activity"/>
    <property type="evidence" value="ECO:0007669"/>
    <property type="project" value="UniProtKB-UniRule"/>
</dbReference>
<feature type="binding site" evidence="10">
    <location>
        <position position="268"/>
    </location>
    <ligand>
        <name>K(+)</name>
        <dbReference type="ChEBI" id="CHEBI:29103"/>
    </ligand>
</feature>
<comment type="subunit">
    <text evidence="10">Homodimer. Heterotetramer of two MnmE and two MnmG subunits.</text>
</comment>
<keyword evidence="8 10" id="KW-0630">Potassium</keyword>
<comment type="function">
    <text evidence="10">Exhibits a very high intrinsic GTPase hydrolysis rate. Involved in the addition of a carboxymethylaminomethyl (cmnm) group at the wobble position (U34) of certain tRNAs, forming tRNA-cmnm(5)s(2)U34.</text>
</comment>
<feature type="binding site" evidence="10">
    <location>
        <position position="251"/>
    </location>
    <ligand>
        <name>Mg(2+)</name>
        <dbReference type="ChEBI" id="CHEBI:18420"/>
    </ligand>
</feature>
<dbReference type="InterPro" id="IPR027368">
    <property type="entry name" value="MnmE_dom2"/>
</dbReference>
<sequence length="479" mass="53404">MTQSLGIRNNQTPPLGGWGASICAISTAPGTGGIAVIRVSGKDTFTVCDNIFQTKNGEILQNQSAYTVHYGNIINEKNEIVDEVLVTVFKAPHSFTGEDVVEISCHGSVYIQQKILQLLIHNGCELAKPGEFTMRAFRNGKMDLSQAEAVADLIASNTAASHRMALNQMRGGFSAELKELRTQLLNFVSLIELELDFTEEDVEFADRSKLKELANHIEERIFTLANSFKVGNVLKSGIPVALVGETNVGKSTLLNLLLNEEKAIVSDIHGTTRDVIEDLVNIDGITFRFIDTAGIRKTTDTIENLGIERTYQKIEQSEIVLWLIDCTQITEHIEWLTEKISKRAEGKKIILVFNKIDKLTDEEREVIDQLFSQFEGERIYISAKKRINTDKLQKALVKASQLKSVQESDIIVNNIRHYEALIKAQNAIQRVIDGLENGISGDFLSQDIRECMYHLGEITGQISNDEILGNIFSKFCIGK</sequence>
<dbReference type="InterPro" id="IPR031168">
    <property type="entry name" value="G_TrmE"/>
</dbReference>
<keyword evidence="6 10" id="KW-0378">Hydrolase</keyword>
<feature type="binding site" evidence="10">
    <location>
        <position position="141"/>
    </location>
    <ligand>
        <name>(6S)-5-formyl-5,6,7,8-tetrahydrofolate</name>
        <dbReference type="ChEBI" id="CHEBI:57457"/>
    </ligand>
</feature>
<evidence type="ECO:0000256" key="7">
    <source>
        <dbReference type="ARBA" id="ARBA00022842"/>
    </source>
</evidence>
<comment type="cofactor">
    <cofactor evidence="10">
        <name>K(+)</name>
        <dbReference type="ChEBI" id="CHEBI:29103"/>
    </cofactor>
    <text evidence="10">Binds 1 potassium ion per subunit.</text>
</comment>
<evidence type="ECO:0000256" key="11">
    <source>
        <dbReference type="RuleBase" id="RU003313"/>
    </source>
</evidence>
<name>A0A653AEX6_9BACT</name>
<feature type="binding site" evidence="10">
    <location>
        <position position="247"/>
    </location>
    <ligand>
        <name>K(+)</name>
        <dbReference type="ChEBI" id="CHEBI:29103"/>
    </ligand>
</feature>
<dbReference type="InterPro" id="IPR025867">
    <property type="entry name" value="MnmE_helical"/>
</dbReference>
<keyword evidence="3 10" id="KW-0819">tRNA processing</keyword>
<comment type="caution">
    <text evidence="10">Lacks conserved residue(s) required for the propagation of feature annotation.</text>
</comment>
<feature type="binding site" evidence="10">
    <location>
        <position position="38"/>
    </location>
    <ligand>
        <name>(6S)-5-formyl-5,6,7,8-tetrahydrofolate</name>
        <dbReference type="ChEBI" id="CHEBI:57457"/>
    </ligand>
</feature>
<feature type="binding site" evidence="10">
    <location>
        <position position="266"/>
    </location>
    <ligand>
        <name>K(+)</name>
        <dbReference type="ChEBI" id="CHEBI:29103"/>
    </ligand>
</feature>
<comment type="subcellular location">
    <subcellularLocation>
        <location evidence="10">Cytoplasm</location>
    </subcellularLocation>
</comment>
<evidence type="ECO:0000259" key="12">
    <source>
        <dbReference type="PROSITE" id="PS51709"/>
    </source>
</evidence>
<dbReference type="Gene3D" id="3.30.1360.120">
    <property type="entry name" value="Probable tRNA modification gtpase trme, domain 1"/>
    <property type="match status" value="1"/>
</dbReference>
<dbReference type="GO" id="GO:0046872">
    <property type="term" value="F:metal ion binding"/>
    <property type="evidence" value="ECO:0007669"/>
    <property type="project" value="UniProtKB-KW"/>
</dbReference>
<dbReference type="GO" id="GO:0005829">
    <property type="term" value="C:cytosol"/>
    <property type="evidence" value="ECO:0007669"/>
    <property type="project" value="TreeGrafter"/>
</dbReference>
<reference evidence="13" key="1">
    <citation type="submission" date="2018-07" db="EMBL/GenBank/DDBJ databases">
        <authorList>
            <consortium name="Genoscope - CEA"/>
            <person name="William W."/>
        </authorList>
    </citation>
    <scope>NUCLEOTIDE SEQUENCE</scope>
    <source>
        <strain evidence="13">IK1</strain>
    </source>
</reference>
<feature type="domain" description="TrmE-type G" evidence="12">
    <location>
        <begin position="237"/>
        <end position="401"/>
    </location>
</feature>
<dbReference type="InterPro" id="IPR004520">
    <property type="entry name" value="GTPase_MnmE"/>
</dbReference>
<dbReference type="GO" id="GO:0005525">
    <property type="term" value="F:GTP binding"/>
    <property type="evidence" value="ECO:0007669"/>
    <property type="project" value="UniProtKB-UniRule"/>
</dbReference>
<dbReference type="Gene3D" id="3.40.50.300">
    <property type="entry name" value="P-loop containing nucleotide triphosphate hydrolases"/>
    <property type="match status" value="1"/>
</dbReference>
<evidence type="ECO:0000256" key="9">
    <source>
        <dbReference type="ARBA" id="ARBA00023134"/>
    </source>
</evidence>